<dbReference type="GO" id="GO:0006506">
    <property type="term" value="P:GPI anchor biosynthetic process"/>
    <property type="evidence" value="ECO:0007669"/>
    <property type="project" value="TreeGrafter"/>
</dbReference>
<feature type="domain" description="Endonuclease/exonuclease/phosphatase" evidence="1">
    <location>
        <begin position="42"/>
        <end position="328"/>
    </location>
</feature>
<dbReference type="InterPro" id="IPR036691">
    <property type="entry name" value="Endo/exonu/phosph_ase_sf"/>
</dbReference>
<accession>A0A2T3J5B2</accession>
<evidence type="ECO:0000259" key="1">
    <source>
        <dbReference type="Pfam" id="PF03372"/>
    </source>
</evidence>
<sequence length="374" mass="42630">MHNSVDTNDTQPTIKIATFNLCNYLAPPDAFYDFENIYTQEQWDKKQAWILAYLSEHQPDVIGFQEVFSAESLKALTQSAGYPYFGVVDSPNVEGDYIYDSPVVAIASRFPITEVHAVIEDTQLNAPLRLNNSFEFSRKPLRATIQLPQIGPCDCYVVHFKSKRAIADEGFSQKNTPDVSDYQKTVEVLRSEVLGQWASTQQRSAEAAHLINAIWSRKSESGYPVMLMGDFNDELETSVLHHLLSYGARQIKDDLSRSISQCYRLQHSWQLFQSSLCHRENIDYQQNGSVDNIADLVLPAATKRPAPYTFYYGAKGMVLDYILLSGEFDPSFNESMAEVYDYHLYDRHLINSSYDIDSHSTDHAIVMITLRVRQ</sequence>
<evidence type="ECO:0000313" key="3">
    <source>
        <dbReference type="Proteomes" id="UP000241222"/>
    </source>
</evidence>
<dbReference type="PANTHER" id="PTHR14859">
    <property type="entry name" value="CALCOFLUOR WHITE HYPERSENSITIVE PROTEIN PRECURSOR"/>
    <property type="match status" value="1"/>
</dbReference>
<reference evidence="2 3" key="1">
    <citation type="submission" date="2018-03" db="EMBL/GenBank/DDBJ databases">
        <title>Whole genome sequencing of Histamine producing bacteria.</title>
        <authorList>
            <person name="Butler K."/>
        </authorList>
    </citation>
    <scope>NUCLEOTIDE SEQUENCE [LARGE SCALE GENOMIC DNA]</scope>
    <source>
        <strain evidence="2 3">JCM 13586</strain>
    </source>
</reference>
<evidence type="ECO:0000313" key="2">
    <source>
        <dbReference type="EMBL" id="PSU36483.1"/>
    </source>
</evidence>
<keyword evidence="2" id="KW-0255">Endonuclease</keyword>
<dbReference type="PANTHER" id="PTHR14859:SF15">
    <property type="entry name" value="ENDONUCLEASE_EXONUCLEASE_PHOSPHATASE DOMAIN-CONTAINING PROTEIN"/>
    <property type="match status" value="1"/>
</dbReference>
<dbReference type="GO" id="GO:0004519">
    <property type="term" value="F:endonuclease activity"/>
    <property type="evidence" value="ECO:0007669"/>
    <property type="project" value="UniProtKB-KW"/>
</dbReference>
<dbReference type="Pfam" id="PF03372">
    <property type="entry name" value="Exo_endo_phos"/>
    <property type="match status" value="1"/>
</dbReference>
<comment type="caution">
    <text evidence="2">The sequence shown here is derived from an EMBL/GenBank/DDBJ whole genome shotgun (WGS) entry which is preliminary data.</text>
</comment>
<name>A0A2T3J5B2_9GAMM</name>
<proteinExistence type="predicted"/>
<dbReference type="Proteomes" id="UP000241222">
    <property type="component" value="Unassembled WGS sequence"/>
</dbReference>
<protein>
    <submittedName>
        <fullName evidence="2">Endonuclease</fullName>
    </submittedName>
</protein>
<dbReference type="OrthoDB" id="833328at2"/>
<dbReference type="Gene3D" id="3.60.10.10">
    <property type="entry name" value="Endonuclease/exonuclease/phosphatase"/>
    <property type="match status" value="1"/>
</dbReference>
<keyword evidence="2" id="KW-0378">Hydrolase</keyword>
<dbReference type="GO" id="GO:0016020">
    <property type="term" value="C:membrane"/>
    <property type="evidence" value="ECO:0007669"/>
    <property type="project" value="GOC"/>
</dbReference>
<keyword evidence="2" id="KW-0540">Nuclease</keyword>
<dbReference type="RefSeq" id="WP_107347839.1">
    <property type="nucleotide sequence ID" value="NZ_PYMH01000001.1"/>
</dbReference>
<gene>
    <name evidence="2" type="ORF">C9I99_03070</name>
</gene>
<dbReference type="InterPro" id="IPR051916">
    <property type="entry name" value="GPI-anchor_lipid_remodeler"/>
</dbReference>
<organism evidence="2 3">
    <name type="scientific">Photobacterium lutimaris</name>
    <dbReference type="NCBI Taxonomy" id="388278"/>
    <lineage>
        <taxon>Bacteria</taxon>
        <taxon>Pseudomonadati</taxon>
        <taxon>Pseudomonadota</taxon>
        <taxon>Gammaproteobacteria</taxon>
        <taxon>Vibrionales</taxon>
        <taxon>Vibrionaceae</taxon>
        <taxon>Photobacterium</taxon>
    </lineage>
</organism>
<dbReference type="AlphaFoldDB" id="A0A2T3J5B2"/>
<keyword evidence="3" id="KW-1185">Reference proteome</keyword>
<dbReference type="EMBL" id="PYMH01000001">
    <property type="protein sequence ID" value="PSU36483.1"/>
    <property type="molecule type" value="Genomic_DNA"/>
</dbReference>
<dbReference type="InterPro" id="IPR005135">
    <property type="entry name" value="Endo/exonuclease/phosphatase"/>
</dbReference>
<dbReference type="SUPFAM" id="SSF56219">
    <property type="entry name" value="DNase I-like"/>
    <property type="match status" value="1"/>
</dbReference>